<evidence type="ECO:0000256" key="19">
    <source>
        <dbReference type="HAMAP-Rule" id="MF_00719"/>
    </source>
</evidence>
<reference evidence="20 21" key="1">
    <citation type="submission" date="2018-08" db="EMBL/GenBank/DDBJ databases">
        <title>Paenibacillus sp. M4BSY-1, whole genome shotgun sequence.</title>
        <authorList>
            <person name="Tuo L."/>
        </authorList>
    </citation>
    <scope>NUCLEOTIDE SEQUENCE [LARGE SCALE GENOMIC DNA]</scope>
    <source>
        <strain evidence="20 21">M4BSY-1</strain>
    </source>
</reference>
<feature type="transmembrane region" description="Helical" evidence="19">
    <location>
        <begin position="146"/>
        <end position="168"/>
    </location>
</feature>
<dbReference type="GO" id="GO:0051073">
    <property type="term" value="F:adenosylcobinamide-GDP ribazoletransferase activity"/>
    <property type="evidence" value="ECO:0007669"/>
    <property type="project" value="UniProtKB-UniRule"/>
</dbReference>
<dbReference type="EMBL" id="QUBQ01000001">
    <property type="protein sequence ID" value="REK76624.1"/>
    <property type="molecule type" value="Genomic_DNA"/>
</dbReference>
<dbReference type="GO" id="GO:0009236">
    <property type="term" value="P:cobalamin biosynthetic process"/>
    <property type="evidence" value="ECO:0007669"/>
    <property type="project" value="UniProtKB-UniRule"/>
</dbReference>
<evidence type="ECO:0000313" key="20">
    <source>
        <dbReference type="EMBL" id="REK76624.1"/>
    </source>
</evidence>
<evidence type="ECO:0000256" key="9">
    <source>
        <dbReference type="ARBA" id="ARBA00022679"/>
    </source>
</evidence>
<organism evidence="20 21">
    <name type="scientific">Paenibacillus paeoniae</name>
    <dbReference type="NCBI Taxonomy" id="2292705"/>
    <lineage>
        <taxon>Bacteria</taxon>
        <taxon>Bacillati</taxon>
        <taxon>Bacillota</taxon>
        <taxon>Bacilli</taxon>
        <taxon>Bacillales</taxon>
        <taxon>Paenibacillaceae</taxon>
        <taxon>Paenibacillus</taxon>
    </lineage>
</organism>
<evidence type="ECO:0000256" key="2">
    <source>
        <dbReference type="ARBA" id="ARBA00004651"/>
    </source>
</evidence>
<dbReference type="HAMAP" id="MF_00719">
    <property type="entry name" value="CobS"/>
    <property type="match status" value="1"/>
</dbReference>
<keyword evidence="10 19" id="KW-0812">Transmembrane</keyword>
<keyword evidence="9 19" id="KW-0808">Transferase</keyword>
<keyword evidence="12 19" id="KW-1133">Transmembrane helix</keyword>
<evidence type="ECO:0000313" key="21">
    <source>
        <dbReference type="Proteomes" id="UP000261905"/>
    </source>
</evidence>
<dbReference type="Proteomes" id="UP000261905">
    <property type="component" value="Unassembled WGS sequence"/>
</dbReference>
<feature type="transmembrane region" description="Helical" evidence="19">
    <location>
        <begin position="38"/>
        <end position="59"/>
    </location>
</feature>
<dbReference type="EC" id="2.7.8.26" evidence="5 19"/>
<evidence type="ECO:0000256" key="1">
    <source>
        <dbReference type="ARBA" id="ARBA00001946"/>
    </source>
</evidence>
<dbReference type="PANTHER" id="PTHR34148:SF1">
    <property type="entry name" value="ADENOSYLCOBINAMIDE-GDP RIBAZOLETRANSFERASE"/>
    <property type="match status" value="1"/>
</dbReference>
<proteinExistence type="inferred from homology"/>
<evidence type="ECO:0000256" key="13">
    <source>
        <dbReference type="ARBA" id="ARBA00023136"/>
    </source>
</evidence>
<comment type="caution">
    <text evidence="20">The sequence shown here is derived from an EMBL/GenBank/DDBJ whole genome shotgun (WGS) entry which is preliminary data.</text>
</comment>
<feature type="transmembrane region" description="Helical" evidence="19">
    <location>
        <begin position="214"/>
        <end position="236"/>
    </location>
</feature>
<evidence type="ECO:0000256" key="10">
    <source>
        <dbReference type="ARBA" id="ARBA00022692"/>
    </source>
</evidence>
<dbReference type="AlphaFoldDB" id="A0A371PKB5"/>
<dbReference type="UniPathway" id="UPA00148">
    <property type="reaction ID" value="UER00238"/>
</dbReference>
<evidence type="ECO:0000256" key="8">
    <source>
        <dbReference type="ARBA" id="ARBA00022573"/>
    </source>
</evidence>
<keyword evidence="13 19" id="KW-0472">Membrane</keyword>
<evidence type="ECO:0000256" key="4">
    <source>
        <dbReference type="ARBA" id="ARBA00010561"/>
    </source>
</evidence>
<dbReference type="Pfam" id="PF02654">
    <property type="entry name" value="CobS"/>
    <property type="match status" value="1"/>
</dbReference>
<evidence type="ECO:0000256" key="12">
    <source>
        <dbReference type="ARBA" id="ARBA00022989"/>
    </source>
</evidence>
<feature type="transmembrane region" description="Helical" evidence="19">
    <location>
        <begin position="113"/>
        <end position="134"/>
    </location>
</feature>
<evidence type="ECO:0000256" key="18">
    <source>
        <dbReference type="ARBA" id="ARBA00049504"/>
    </source>
</evidence>
<keyword evidence="21" id="KW-1185">Reference proteome</keyword>
<dbReference type="GO" id="GO:0005886">
    <property type="term" value="C:plasma membrane"/>
    <property type="evidence" value="ECO:0007669"/>
    <property type="project" value="UniProtKB-SubCell"/>
</dbReference>
<comment type="catalytic activity">
    <reaction evidence="18 19">
        <text>alpha-ribazole 5'-phosphate + adenosylcob(III)inamide-GDP = adenosylcob(III)alamin 5'-phosphate + GMP + H(+)</text>
        <dbReference type="Rhea" id="RHEA:23560"/>
        <dbReference type="ChEBI" id="CHEBI:15378"/>
        <dbReference type="ChEBI" id="CHEBI:57918"/>
        <dbReference type="ChEBI" id="CHEBI:58115"/>
        <dbReference type="ChEBI" id="CHEBI:60487"/>
        <dbReference type="ChEBI" id="CHEBI:60493"/>
        <dbReference type="EC" id="2.7.8.26"/>
    </reaction>
</comment>
<dbReference type="RefSeq" id="WP_116043660.1">
    <property type="nucleotide sequence ID" value="NZ_QUBQ01000001.1"/>
</dbReference>
<feature type="transmembrane region" description="Helical" evidence="19">
    <location>
        <begin position="248"/>
        <end position="270"/>
    </location>
</feature>
<sequence>MSLIKVHVQAAIAALQFLTRFPIPVEVPFEKPVLTRSVYYFPIAGAAIGLCLAAGSWALPYILPAWPSAVVLLAIWIGLSGGLHLDGWMDTADGVLSHRSRERMLEIMKDSRVGAMGVIAAVLLLMLKASLLAWLMSEEFKGNVSLVSILLISAVWSRTWMGVAIAGWKPARPNEGIGQLFHGVRLSNALGSVVLALTISLSTLIINGANIVEITIIAASFIIVTLITGGGMSIWLNRKLGGLTGDTYGAMNEAVELALLTAAVIGIRLLG</sequence>
<evidence type="ECO:0000256" key="7">
    <source>
        <dbReference type="ARBA" id="ARBA00022475"/>
    </source>
</evidence>
<evidence type="ECO:0000256" key="5">
    <source>
        <dbReference type="ARBA" id="ARBA00013200"/>
    </source>
</evidence>
<comment type="subcellular location">
    <subcellularLocation>
        <location evidence="2 19">Cell membrane</location>
        <topology evidence="2 19">Multi-pass membrane protein</topology>
    </subcellularLocation>
</comment>
<comment type="function">
    <text evidence="14 19">Joins adenosylcobinamide-GDP and alpha-ribazole to generate adenosylcobalamin (Ado-cobalamin). Also synthesizes adenosylcobalamin 5'-phosphate from adenosylcobinamide-GDP and alpha-ribazole 5'-phosphate.</text>
</comment>
<comment type="catalytic activity">
    <reaction evidence="17 19">
        <text>alpha-ribazole + adenosylcob(III)inamide-GDP = adenosylcob(III)alamin + GMP + H(+)</text>
        <dbReference type="Rhea" id="RHEA:16049"/>
        <dbReference type="ChEBI" id="CHEBI:10329"/>
        <dbReference type="ChEBI" id="CHEBI:15378"/>
        <dbReference type="ChEBI" id="CHEBI:18408"/>
        <dbReference type="ChEBI" id="CHEBI:58115"/>
        <dbReference type="ChEBI" id="CHEBI:60487"/>
        <dbReference type="EC" id="2.7.8.26"/>
    </reaction>
</comment>
<feature type="transmembrane region" description="Helical" evidence="19">
    <location>
        <begin position="189"/>
        <end position="208"/>
    </location>
</feature>
<name>A0A371PKB5_9BACL</name>
<dbReference type="PANTHER" id="PTHR34148">
    <property type="entry name" value="ADENOSYLCOBINAMIDE-GDP RIBAZOLETRANSFERASE"/>
    <property type="match status" value="1"/>
</dbReference>
<comment type="cofactor">
    <cofactor evidence="1 19">
        <name>Mg(2+)</name>
        <dbReference type="ChEBI" id="CHEBI:18420"/>
    </cofactor>
</comment>
<protein>
    <recommendedName>
        <fullName evidence="6 19">Adenosylcobinamide-GDP ribazoletransferase</fullName>
        <ecNumber evidence="5 19">2.7.8.26</ecNumber>
    </recommendedName>
    <alternativeName>
        <fullName evidence="16 19">Cobalamin synthase</fullName>
    </alternativeName>
    <alternativeName>
        <fullName evidence="15 19">Cobalamin-5'-phosphate synthase</fullName>
    </alternativeName>
</protein>
<keyword evidence="8 19" id="KW-0169">Cobalamin biosynthesis</keyword>
<evidence type="ECO:0000256" key="11">
    <source>
        <dbReference type="ARBA" id="ARBA00022842"/>
    </source>
</evidence>
<accession>A0A371PKB5</accession>
<keyword evidence="11 19" id="KW-0460">Magnesium</keyword>
<evidence type="ECO:0000256" key="6">
    <source>
        <dbReference type="ARBA" id="ARBA00015850"/>
    </source>
</evidence>
<evidence type="ECO:0000256" key="3">
    <source>
        <dbReference type="ARBA" id="ARBA00004663"/>
    </source>
</evidence>
<dbReference type="GO" id="GO:0008818">
    <property type="term" value="F:cobalamin 5'-phosphate synthase activity"/>
    <property type="evidence" value="ECO:0007669"/>
    <property type="project" value="UniProtKB-UniRule"/>
</dbReference>
<evidence type="ECO:0000256" key="17">
    <source>
        <dbReference type="ARBA" id="ARBA00048623"/>
    </source>
</evidence>
<feature type="transmembrane region" description="Helical" evidence="19">
    <location>
        <begin position="65"/>
        <end position="85"/>
    </location>
</feature>
<comment type="pathway">
    <text evidence="3 19">Cofactor biosynthesis; adenosylcobalamin biosynthesis; adenosylcobalamin from cob(II)yrinate a,c-diamide: step 7/7.</text>
</comment>
<keyword evidence="7 19" id="KW-1003">Cell membrane</keyword>
<evidence type="ECO:0000256" key="16">
    <source>
        <dbReference type="ARBA" id="ARBA00032853"/>
    </source>
</evidence>
<dbReference type="OrthoDB" id="9794626at2"/>
<gene>
    <name evidence="19 20" type="primary">cobS</name>
    <name evidence="20" type="ORF">DX130_06185</name>
</gene>
<dbReference type="InterPro" id="IPR003805">
    <property type="entry name" value="CobS"/>
</dbReference>
<evidence type="ECO:0000256" key="15">
    <source>
        <dbReference type="ARBA" id="ARBA00032605"/>
    </source>
</evidence>
<dbReference type="NCBIfam" id="TIGR00317">
    <property type="entry name" value="cobS"/>
    <property type="match status" value="1"/>
</dbReference>
<evidence type="ECO:0000256" key="14">
    <source>
        <dbReference type="ARBA" id="ARBA00025228"/>
    </source>
</evidence>
<comment type="similarity">
    <text evidence="4 19">Belongs to the CobS family.</text>
</comment>